<protein>
    <submittedName>
        <fullName evidence="2">Uncharacterized protein</fullName>
    </submittedName>
</protein>
<feature type="transmembrane region" description="Helical" evidence="1">
    <location>
        <begin position="92"/>
        <end position="116"/>
    </location>
</feature>
<evidence type="ECO:0000313" key="3">
    <source>
        <dbReference type="Proteomes" id="UP000366872"/>
    </source>
</evidence>
<dbReference type="AlphaFoldDB" id="A0A6C2U3X4"/>
<proteinExistence type="predicted"/>
<keyword evidence="1" id="KW-1133">Transmembrane helix</keyword>
<dbReference type="EMBL" id="CAAHFG010000001">
    <property type="protein sequence ID" value="VGO14537.1"/>
    <property type="molecule type" value="Genomic_DNA"/>
</dbReference>
<reference evidence="2 3" key="1">
    <citation type="submission" date="2019-04" db="EMBL/GenBank/DDBJ databases">
        <authorList>
            <person name="Van Vliet M D."/>
        </authorList>
    </citation>
    <scope>NUCLEOTIDE SEQUENCE [LARGE SCALE GENOMIC DNA]</scope>
    <source>
        <strain evidence="2 3">F1</strain>
    </source>
</reference>
<evidence type="ECO:0000256" key="1">
    <source>
        <dbReference type="SAM" id="Phobius"/>
    </source>
</evidence>
<keyword evidence="1" id="KW-0812">Transmembrane</keyword>
<keyword evidence="1" id="KW-0472">Membrane</keyword>
<name>A0A6C2U3X4_PONDE</name>
<accession>A0A6C2U3X4</accession>
<evidence type="ECO:0000313" key="2">
    <source>
        <dbReference type="EMBL" id="VGO14537.1"/>
    </source>
</evidence>
<feature type="transmembrane region" description="Helical" evidence="1">
    <location>
        <begin position="62"/>
        <end position="80"/>
    </location>
</feature>
<dbReference type="Proteomes" id="UP000366872">
    <property type="component" value="Unassembled WGS sequence"/>
</dbReference>
<feature type="transmembrane region" description="Helical" evidence="1">
    <location>
        <begin position="20"/>
        <end position="41"/>
    </location>
</feature>
<sequence>MQPYPTVYPSMTIWGIIQYAGWSGIIAMGIMLFYSIPMGIMGRKNLEKRSSFILRTDDICKLLVAIFFMFTAVGFVEQFYPIGGMDDRSLRYAQFITSIASSAFCVFFAITITRLIKILLMKNKKDSNNKGIVE</sequence>
<gene>
    <name evidence="2" type="ORF">PDESU_03100</name>
</gene>
<dbReference type="RefSeq" id="WP_136080009.1">
    <property type="nucleotide sequence ID" value="NZ_CAAHFG010000001.1"/>
</dbReference>
<organism evidence="2 3">
    <name type="scientific">Pontiella desulfatans</name>
    <dbReference type="NCBI Taxonomy" id="2750659"/>
    <lineage>
        <taxon>Bacteria</taxon>
        <taxon>Pseudomonadati</taxon>
        <taxon>Kiritimatiellota</taxon>
        <taxon>Kiritimatiellia</taxon>
        <taxon>Kiritimatiellales</taxon>
        <taxon>Pontiellaceae</taxon>
        <taxon>Pontiella</taxon>
    </lineage>
</organism>
<keyword evidence="3" id="KW-1185">Reference proteome</keyword>